<accession>A0A2N8Q1U0</accession>
<dbReference type="EMBL" id="JARPWH010000150">
    <property type="protein sequence ID" value="MDT2404923.1"/>
    <property type="molecule type" value="Genomic_DNA"/>
</dbReference>
<evidence type="ECO:0000313" key="1">
    <source>
        <dbReference type="EMBL" id="MDT2404923.1"/>
    </source>
</evidence>
<sequence length="66" mass="7379">MKKLTIIALALITLGATSQIVEKNIDKEEVKTVVTTNLKENASENESIYFQHEDDKQGSLIEKIGF</sequence>
<dbReference type="Proteomes" id="UP001260773">
    <property type="component" value="Unassembled WGS sequence"/>
</dbReference>
<proteinExistence type="predicted"/>
<gene>
    <name evidence="1" type="ORF">P7D43_21365</name>
</gene>
<reference evidence="1" key="1">
    <citation type="submission" date="2023-03" db="EMBL/GenBank/DDBJ databases">
        <authorList>
            <person name="Shen W."/>
            <person name="Cai J."/>
        </authorList>
    </citation>
    <scope>NUCLEOTIDE SEQUENCE</scope>
    <source>
        <strain evidence="1">P33-2</strain>
    </source>
</reference>
<organism evidence="1 2">
    <name type="scientific">Enterococcus avium</name>
    <name type="common">Streptococcus avium</name>
    <dbReference type="NCBI Taxonomy" id="33945"/>
    <lineage>
        <taxon>Bacteria</taxon>
        <taxon>Bacillati</taxon>
        <taxon>Bacillota</taxon>
        <taxon>Bacilli</taxon>
        <taxon>Lactobacillales</taxon>
        <taxon>Enterococcaceae</taxon>
        <taxon>Enterococcus</taxon>
    </lineage>
</organism>
<dbReference type="AlphaFoldDB" id="A0A2N8Q1U0"/>
<protein>
    <submittedName>
        <fullName evidence="1">Uncharacterized protein</fullName>
    </submittedName>
</protein>
<name>A0A2N8Q1U0_ENTAV</name>
<comment type="caution">
    <text evidence="1">The sequence shown here is derived from an EMBL/GenBank/DDBJ whole genome shotgun (WGS) entry which is preliminary data.</text>
</comment>
<evidence type="ECO:0000313" key="2">
    <source>
        <dbReference type="Proteomes" id="UP001260773"/>
    </source>
</evidence>
<dbReference type="RefSeq" id="WP_102872385.1">
    <property type="nucleotide sequence ID" value="NZ_CAKOCJ010000015.1"/>
</dbReference>